<keyword evidence="1" id="KW-0285">Flavoprotein</keyword>
<dbReference type="InterPro" id="IPR005025">
    <property type="entry name" value="FMN_Rdtase-like_dom"/>
</dbReference>
<dbReference type="Gene3D" id="3.40.50.360">
    <property type="match status" value="1"/>
</dbReference>
<dbReference type="EMBL" id="QXIS01000033">
    <property type="protein sequence ID" value="RIE05785.1"/>
    <property type="molecule type" value="Genomic_DNA"/>
</dbReference>
<keyword evidence="2" id="KW-0288">FMN</keyword>
<dbReference type="Proteomes" id="UP000266328">
    <property type="component" value="Unassembled WGS sequence"/>
</dbReference>
<dbReference type="Pfam" id="PF03358">
    <property type="entry name" value="FMN_red"/>
    <property type="match status" value="1"/>
</dbReference>
<evidence type="ECO:0000259" key="3">
    <source>
        <dbReference type="Pfam" id="PF03358"/>
    </source>
</evidence>
<dbReference type="InterPro" id="IPR029039">
    <property type="entry name" value="Flavoprotein-like_sf"/>
</dbReference>
<dbReference type="GO" id="GO:0016491">
    <property type="term" value="F:oxidoreductase activity"/>
    <property type="evidence" value="ECO:0007669"/>
    <property type="project" value="InterPro"/>
</dbReference>
<feature type="domain" description="NADPH-dependent FMN reductase-like" evidence="3">
    <location>
        <begin position="1"/>
        <end position="104"/>
    </location>
</feature>
<dbReference type="SUPFAM" id="SSF52218">
    <property type="entry name" value="Flavoproteins"/>
    <property type="match status" value="1"/>
</dbReference>
<name>A0A398CT41_9BACT</name>
<protein>
    <submittedName>
        <fullName evidence="4">Flavodoxin family protein</fullName>
    </submittedName>
</protein>
<dbReference type="InterPro" id="IPR051796">
    <property type="entry name" value="ISF_SsuE-like"/>
</dbReference>
<dbReference type="PANTHER" id="PTHR43278:SF2">
    <property type="entry name" value="IRON-SULFUR FLAVOPROTEIN"/>
    <property type="match status" value="1"/>
</dbReference>
<reference evidence="4 5" key="1">
    <citation type="submission" date="2018-09" db="EMBL/GenBank/DDBJ databases">
        <title>Discovery and Ecogenomic Context for Candidatus Cryosericales, a Global Caldiserica Order Active in Thawing Permafrost.</title>
        <authorList>
            <person name="Martinez M.A."/>
            <person name="Woodcroft B.J."/>
            <person name="Ignacio Espinoza J.C."/>
            <person name="Zayed A."/>
            <person name="Singleton C.M."/>
            <person name="Boyd J."/>
            <person name="Li Y.-F."/>
            <person name="Purvine S."/>
            <person name="Maughan H."/>
            <person name="Hodgkins S.B."/>
            <person name="Anderson D."/>
            <person name="Sederholm M."/>
            <person name="Temperton B."/>
            <person name="Saleska S.R."/>
            <person name="Tyson G.W."/>
            <person name="Rich V.I."/>
        </authorList>
    </citation>
    <scope>NUCLEOTIDE SEQUENCE [LARGE SCALE GENOMIC DNA]</scope>
    <source>
        <strain evidence="4 5">SMC7</strain>
    </source>
</reference>
<proteinExistence type="predicted"/>
<evidence type="ECO:0000256" key="1">
    <source>
        <dbReference type="ARBA" id="ARBA00022630"/>
    </source>
</evidence>
<evidence type="ECO:0000313" key="4">
    <source>
        <dbReference type="EMBL" id="RIE05785.1"/>
    </source>
</evidence>
<keyword evidence="5" id="KW-1185">Reference proteome</keyword>
<accession>A0A398CT41</accession>
<dbReference type="AlphaFoldDB" id="A0A398CT41"/>
<dbReference type="OrthoDB" id="9805976at2"/>
<dbReference type="PANTHER" id="PTHR43278">
    <property type="entry name" value="NAD(P)H-DEPENDENT FMN-CONTAINING OXIDOREDUCTASE YWQN-RELATED"/>
    <property type="match status" value="1"/>
</dbReference>
<evidence type="ECO:0000313" key="5">
    <source>
        <dbReference type="Proteomes" id="UP000266328"/>
    </source>
</evidence>
<sequence length="223" mass="24312">MRAVAINGSPQMQKGNTALVLASFIQGMTDAGSEVELVYASRLKVKPCSCGVMYCWNDGHGACCVQDDMQLLYPKLKAADVLILATPVYVPLPGDMQNVVNRLMPLIEPKLERRQGRTRARFREDVGIQKIVLVATSGWREVENCDTVVRIVKELAEDASVEFAGAVLRPHSDAMKVDDKVTQDGEAVLDAVRRAGNELVGQGRMSHEALAAISRPLIPEEGP</sequence>
<gene>
    <name evidence="4" type="ORF">SMC7_05925</name>
</gene>
<evidence type="ECO:0000256" key="2">
    <source>
        <dbReference type="ARBA" id="ARBA00022643"/>
    </source>
</evidence>
<comment type="caution">
    <text evidence="4">The sequence shown here is derived from an EMBL/GenBank/DDBJ whole genome shotgun (WGS) entry which is preliminary data.</text>
</comment>
<organism evidence="4 5">
    <name type="scientific">Candidatus Cryosericum terrychapinii</name>
    <dbReference type="NCBI Taxonomy" id="2290919"/>
    <lineage>
        <taxon>Bacteria</taxon>
        <taxon>Pseudomonadati</taxon>
        <taxon>Caldisericota/Cryosericota group</taxon>
        <taxon>Candidatus Cryosericota</taxon>
        <taxon>Candidatus Cryosericia</taxon>
        <taxon>Candidatus Cryosericales</taxon>
        <taxon>Candidatus Cryosericaceae</taxon>
        <taxon>Candidatus Cryosericum</taxon>
    </lineage>
</organism>